<keyword evidence="3" id="KW-0670">Pyruvate</keyword>
<dbReference type="InterPro" id="IPR036663">
    <property type="entry name" value="Fumarylacetoacetase_C_sf"/>
</dbReference>
<name>A0A2T5H855_9RHOB</name>
<sequence length="257" mass="27968">MTASYDATLLNYDHEERTITSMNYSFPLPPAVSLPIAGRDERFPVRRIFCVGRNYAEHAREMGKDPDRDPPFFFTKPADAVVEDGQVVAYPPETQNFHYEAELVIAIGKAGTDIPEEQARDHIFGYAIGNDLTRRDLQLAARAAGRPWDWGKAFDRSAVIGPIHTGAPVGKPEQGRIQLTLNGAVKQSADLQDLIWSVPEIISILSQSMEIRPGDLVMTGTPAGVGAMQVGDVCVVSISGLGEITTTIGPRAKGHVE</sequence>
<dbReference type="EMBL" id="QAOH01000017">
    <property type="protein sequence ID" value="PTQ67753.1"/>
    <property type="molecule type" value="Genomic_DNA"/>
</dbReference>
<accession>A0A2T5H855</accession>
<gene>
    <name evidence="3" type="ORF">C8N42_11722</name>
</gene>
<evidence type="ECO:0000313" key="4">
    <source>
        <dbReference type="Proteomes" id="UP000244077"/>
    </source>
</evidence>
<dbReference type="SUPFAM" id="SSF56529">
    <property type="entry name" value="FAH"/>
    <property type="match status" value="1"/>
</dbReference>
<protein>
    <submittedName>
        <fullName evidence="3">Fumarylpyruvate hydrolase</fullName>
    </submittedName>
</protein>
<evidence type="ECO:0000256" key="1">
    <source>
        <dbReference type="ARBA" id="ARBA00022723"/>
    </source>
</evidence>
<keyword evidence="4" id="KW-1185">Reference proteome</keyword>
<reference evidence="3 4" key="1">
    <citation type="submission" date="2018-04" db="EMBL/GenBank/DDBJ databases">
        <title>Genomic Encyclopedia of Archaeal and Bacterial Type Strains, Phase II (KMG-II): from individual species to whole genera.</title>
        <authorList>
            <person name="Goeker M."/>
        </authorList>
    </citation>
    <scope>NUCLEOTIDE SEQUENCE [LARGE SCALE GENOMIC DNA]</scope>
    <source>
        <strain evidence="3 4">DSM 100434</strain>
    </source>
</reference>
<evidence type="ECO:0000259" key="2">
    <source>
        <dbReference type="Pfam" id="PF01557"/>
    </source>
</evidence>
<dbReference type="InterPro" id="IPR011234">
    <property type="entry name" value="Fumarylacetoacetase-like_C"/>
</dbReference>
<dbReference type="Pfam" id="PF01557">
    <property type="entry name" value="FAA_hydrolase"/>
    <property type="match status" value="1"/>
</dbReference>
<dbReference type="GO" id="GO:0018773">
    <property type="term" value="F:acetylpyruvate hydrolase activity"/>
    <property type="evidence" value="ECO:0007669"/>
    <property type="project" value="TreeGrafter"/>
</dbReference>
<evidence type="ECO:0000313" key="3">
    <source>
        <dbReference type="EMBL" id="PTQ67753.1"/>
    </source>
</evidence>
<organism evidence="3 4">
    <name type="scientific">Celeribacter persicus</name>
    <dbReference type="NCBI Taxonomy" id="1651082"/>
    <lineage>
        <taxon>Bacteria</taxon>
        <taxon>Pseudomonadati</taxon>
        <taxon>Pseudomonadota</taxon>
        <taxon>Alphaproteobacteria</taxon>
        <taxon>Rhodobacterales</taxon>
        <taxon>Roseobacteraceae</taxon>
        <taxon>Celeribacter</taxon>
    </lineage>
</organism>
<keyword evidence="3" id="KW-0378">Hydrolase</keyword>
<dbReference type="PANTHER" id="PTHR11820:SF90">
    <property type="entry name" value="FLUTATHIONE S-TRANSFERASE"/>
    <property type="match status" value="1"/>
</dbReference>
<dbReference type="AlphaFoldDB" id="A0A2T5H855"/>
<keyword evidence="1" id="KW-0479">Metal-binding</keyword>
<dbReference type="Gene3D" id="3.90.850.10">
    <property type="entry name" value="Fumarylacetoacetase-like, C-terminal domain"/>
    <property type="match status" value="1"/>
</dbReference>
<dbReference type="PANTHER" id="PTHR11820">
    <property type="entry name" value="ACYLPYRUVASE"/>
    <property type="match status" value="1"/>
</dbReference>
<dbReference type="Proteomes" id="UP000244077">
    <property type="component" value="Unassembled WGS sequence"/>
</dbReference>
<proteinExistence type="predicted"/>
<dbReference type="GO" id="GO:0046872">
    <property type="term" value="F:metal ion binding"/>
    <property type="evidence" value="ECO:0007669"/>
    <property type="project" value="UniProtKB-KW"/>
</dbReference>
<comment type="caution">
    <text evidence="3">The sequence shown here is derived from an EMBL/GenBank/DDBJ whole genome shotgun (WGS) entry which is preliminary data.</text>
</comment>
<feature type="domain" description="Fumarylacetoacetase-like C-terminal" evidence="2">
    <location>
        <begin position="48"/>
        <end position="248"/>
    </location>
</feature>